<protein>
    <submittedName>
        <fullName evidence="2">TIGR02206 family membrane protein</fullName>
    </submittedName>
</protein>
<name>A0A329TMF9_9FIRM</name>
<keyword evidence="1" id="KW-0472">Membrane</keyword>
<evidence type="ECO:0000256" key="1">
    <source>
        <dbReference type="SAM" id="Phobius"/>
    </source>
</evidence>
<comment type="caution">
    <text evidence="2">The sequence shown here is derived from an EMBL/GenBank/DDBJ whole genome shotgun (WGS) entry which is preliminary data.</text>
</comment>
<feature type="transmembrane region" description="Helical" evidence="1">
    <location>
        <begin position="24"/>
        <end position="46"/>
    </location>
</feature>
<dbReference type="Pfam" id="PF14808">
    <property type="entry name" value="TMEM164"/>
    <property type="match status" value="1"/>
</dbReference>
<feature type="transmembrane region" description="Helical" evidence="1">
    <location>
        <begin position="173"/>
        <end position="199"/>
    </location>
</feature>
<reference evidence="2 3" key="1">
    <citation type="submission" date="2018-02" db="EMBL/GenBank/DDBJ databases">
        <title>Complete genome sequencing of Faecalibacterium prausnitzii strains isolated from the human gut.</title>
        <authorList>
            <person name="Fitzgerald B.C."/>
            <person name="Shkoporov A.N."/>
            <person name="Ross P.R."/>
            <person name="Hill C."/>
        </authorList>
    </citation>
    <scope>NUCLEOTIDE SEQUENCE [LARGE SCALE GENOMIC DNA]</scope>
    <source>
        <strain evidence="2 3">APC942/8-14-2</strain>
    </source>
</reference>
<dbReference type="Proteomes" id="UP000251634">
    <property type="component" value="Unassembled WGS sequence"/>
</dbReference>
<dbReference type="EMBL" id="PRKZ01000004">
    <property type="protein sequence ID" value="RAW50103.1"/>
    <property type="molecule type" value="Genomic_DNA"/>
</dbReference>
<feature type="transmembrane region" description="Helical" evidence="1">
    <location>
        <begin position="58"/>
        <end position="79"/>
    </location>
</feature>
<feature type="transmembrane region" description="Helical" evidence="1">
    <location>
        <begin position="115"/>
        <end position="133"/>
    </location>
</feature>
<keyword evidence="1" id="KW-1133">Transmembrane helix</keyword>
<feature type="transmembrane region" description="Helical" evidence="1">
    <location>
        <begin position="85"/>
        <end position="103"/>
    </location>
</feature>
<feature type="transmembrane region" description="Helical" evidence="1">
    <location>
        <begin position="219"/>
        <end position="241"/>
    </location>
</feature>
<sequence>MSEFWMSYEMIAQRYGPGYQGYPLFGAVHLGELEAVAVCILLTARWYRRSPERTRRRILWGVTVLLLADEAVLVIAILATGQWNWSYLPLHLCSIHIFLCTACTLTGKDWCKEELYALCAPGAAIALLCPGWLGTKAWSLINLHSVTLHGLLVLYPVLLVAGGFRPQVRRLPAVLAFLFGSALPIYFLNKVLYTNFYFLNGPTSSPVTALFTQWFGEQWYLLGFLPAVALVLAGMYLPWYIHRKK</sequence>
<dbReference type="AlphaFoldDB" id="A0A329TMF9"/>
<keyword evidence="1" id="KW-0812">Transmembrane</keyword>
<accession>A0A329TMF9</accession>
<proteinExistence type="predicted"/>
<evidence type="ECO:0000313" key="2">
    <source>
        <dbReference type="EMBL" id="RAW50103.1"/>
    </source>
</evidence>
<feature type="transmembrane region" description="Helical" evidence="1">
    <location>
        <begin position="139"/>
        <end position="161"/>
    </location>
</feature>
<evidence type="ECO:0000313" key="3">
    <source>
        <dbReference type="Proteomes" id="UP000251634"/>
    </source>
</evidence>
<dbReference type="RefSeq" id="WP_112115617.1">
    <property type="nucleotide sequence ID" value="NZ_PRKZ01000004.1"/>
</dbReference>
<gene>
    <name evidence="2" type="ORF">C4N25_07950</name>
</gene>
<organism evidence="2 3">
    <name type="scientific">Faecalibacterium prausnitzii</name>
    <dbReference type="NCBI Taxonomy" id="853"/>
    <lineage>
        <taxon>Bacteria</taxon>
        <taxon>Bacillati</taxon>
        <taxon>Bacillota</taxon>
        <taxon>Clostridia</taxon>
        <taxon>Eubacteriales</taxon>
        <taxon>Oscillospiraceae</taxon>
        <taxon>Faecalibacterium</taxon>
    </lineage>
</organism>